<dbReference type="Pfam" id="PF08524">
    <property type="entry name" value="rRNA_processing"/>
    <property type="match status" value="1"/>
</dbReference>
<name>A0A238FBB9_9BASI</name>
<dbReference type="EMBL" id="FMSP01000005">
    <property type="protein sequence ID" value="SCV70079.1"/>
    <property type="molecule type" value="Genomic_DNA"/>
</dbReference>
<feature type="compositionally biased region" description="Basic and acidic residues" evidence="3">
    <location>
        <begin position="108"/>
        <end position="128"/>
    </location>
</feature>
<dbReference type="OrthoDB" id="2135053at2759"/>
<evidence type="ECO:0000256" key="3">
    <source>
        <dbReference type="SAM" id="MobiDB-lite"/>
    </source>
</evidence>
<feature type="compositionally biased region" description="Acidic residues" evidence="3">
    <location>
        <begin position="95"/>
        <end position="105"/>
    </location>
</feature>
<dbReference type="AlphaFoldDB" id="A0A238FBB9"/>
<comment type="similarity">
    <text evidence="1">Belongs to the FYV7 family.</text>
</comment>
<evidence type="ECO:0000313" key="5">
    <source>
        <dbReference type="Proteomes" id="UP000198372"/>
    </source>
</evidence>
<evidence type="ECO:0000313" key="4">
    <source>
        <dbReference type="EMBL" id="SCV70079.1"/>
    </source>
</evidence>
<dbReference type="InterPro" id="IPR013730">
    <property type="entry name" value="Fyv7/TAP26"/>
</dbReference>
<feature type="compositionally biased region" description="Basic and acidic residues" evidence="3">
    <location>
        <begin position="238"/>
        <end position="251"/>
    </location>
</feature>
<feature type="compositionally biased region" description="Basic and acidic residues" evidence="3">
    <location>
        <begin position="166"/>
        <end position="182"/>
    </location>
</feature>
<sequence length="295" mass="32732">MAGHKPRSKPLPTGNDDKKSNRGGLSKGGFKIGPKLGKGVYQGHAQKIKKTLIHKAKVKRSYAKDLAQAGYATASHSAASLRPRPLPPHKAITSQDDEQEQEEGVDSLAEKESKRNEMRERMKDHLGIDGEDEEEGGNSEEEEGGRGRGSGARALSTLRVWGAPMSEERKEELRKEEEDRLKAPAVEVGQGKGSKREREPRQPKGRGRRAESSVGTASPAAAPTTKPSRPLPFFALPPKEEEKKKRPRLNEDEIQAVRKKREEEKKKWNQRGRNGQPKLGGRVEQLLARIQQGMQ</sequence>
<organism evidence="4 5">
    <name type="scientific">Microbotryum intermedium</name>
    <dbReference type="NCBI Taxonomy" id="269621"/>
    <lineage>
        <taxon>Eukaryota</taxon>
        <taxon>Fungi</taxon>
        <taxon>Dikarya</taxon>
        <taxon>Basidiomycota</taxon>
        <taxon>Pucciniomycotina</taxon>
        <taxon>Microbotryomycetes</taxon>
        <taxon>Microbotryales</taxon>
        <taxon>Microbotryaceae</taxon>
        <taxon>Microbotryum</taxon>
    </lineage>
</organism>
<feature type="region of interest" description="Disordered" evidence="3">
    <location>
        <begin position="1"/>
        <end position="44"/>
    </location>
</feature>
<protein>
    <recommendedName>
        <fullName evidence="2">rRNA-processing protein FYV7</fullName>
    </recommendedName>
</protein>
<evidence type="ECO:0000256" key="2">
    <source>
        <dbReference type="ARBA" id="ARBA00018780"/>
    </source>
</evidence>
<feature type="region of interest" description="Disordered" evidence="3">
    <location>
        <begin position="69"/>
        <end position="283"/>
    </location>
</feature>
<proteinExistence type="inferred from homology"/>
<keyword evidence="5" id="KW-1185">Reference proteome</keyword>
<dbReference type="PANTHER" id="PTHR41805:SF1">
    <property type="entry name" value="RRNA-PROCESSING PROTEIN FYV7"/>
    <property type="match status" value="1"/>
</dbReference>
<dbReference type="PANTHER" id="PTHR41805">
    <property type="entry name" value="EXPRESSED PROTEIN"/>
    <property type="match status" value="1"/>
</dbReference>
<reference evidence="5" key="1">
    <citation type="submission" date="2016-09" db="EMBL/GenBank/DDBJ databases">
        <authorList>
            <person name="Jeantristanb JTB J.-T."/>
            <person name="Ricardo R."/>
        </authorList>
    </citation>
    <scope>NUCLEOTIDE SEQUENCE [LARGE SCALE GENOMIC DNA]</scope>
</reference>
<accession>A0A238FBB9</accession>
<feature type="compositionally biased region" description="Acidic residues" evidence="3">
    <location>
        <begin position="129"/>
        <end position="143"/>
    </location>
</feature>
<dbReference type="Proteomes" id="UP000198372">
    <property type="component" value="Unassembled WGS sequence"/>
</dbReference>
<gene>
    <name evidence="4" type="ORF">BQ2448_1473</name>
</gene>
<evidence type="ECO:0000256" key="1">
    <source>
        <dbReference type="ARBA" id="ARBA00006800"/>
    </source>
</evidence>
<feature type="compositionally biased region" description="Low complexity" evidence="3">
    <location>
        <begin position="212"/>
        <end position="228"/>
    </location>
</feature>